<dbReference type="Proteomes" id="UP000001868">
    <property type="component" value="Chromosome"/>
</dbReference>
<dbReference type="STRING" id="450851.PHZ_c2715"/>
<name>B4RHT3_PHEZH</name>
<dbReference type="HOGENOM" id="CLU_130963_1_0_5"/>
<protein>
    <submittedName>
        <fullName evidence="1">Uncharacterized protein</fullName>
    </submittedName>
</protein>
<organism evidence="1 2">
    <name type="scientific">Phenylobacterium zucineum (strain HLK1)</name>
    <dbReference type="NCBI Taxonomy" id="450851"/>
    <lineage>
        <taxon>Bacteria</taxon>
        <taxon>Pseudomonadati</taxon>
        <taxon>Pseudomonadota</taxon>
        <taxon>Alphaproteobacteria</taxon>
        <taxon>Caulobacterales</taxon>
        <taxon>Caulobacteraceae</taxon>
        <taxon>Phenylobacterium</taxon>
    </lineage>
</organism>
<accession>B4RHT3</accession>
<evidence type="ECO:0000313" key="1">
    <source>
        <dbReference type="EMBL" id="ACG79124.1"/>
    </source>
</evidence>
<dbReference type="EMBL" id="CP000747">
    <property type="protein sequence ID" value="ACG79124.1"/>
    <property type="molecule type" value="Genomic_DNA"/>
</dbReference>
<dbReference type="InterPro" id="IPR009922">
    <property type="entry name" value="DUF1457"/>
</dbReference>
<reference evidence="1 2" key="1">
    <citation type="journal article" date="2008" name="BMC Genomics">
        <title>Complete genome of Phenylobacterium zucineum - a novel facultative intracellular bacterium isolated from human erythroleukemia cell line K562.</title>
        <authorList>
            <person name="Luo Y."/>
            <person name="Xu X."/>
            <person name="Ding Z."/>
            <person name="Liu Z."/>
            <person name="Zhang B."/>
            <person name="Yan Z."/>
            <person name="Sun J."/>
            <person name="Hu S."/>
            <person name="Hu X."/>
        </authorList>
    </citation>
    <scope>NUCLEOTIDE SEQUENCE [LARGE SCALE GENOMIC DNA]</scope>
    <source>
        <strain evidence="1 2">HLK1</strain>
    </source>
</reference>
<proteinExistence type="predicted"/>
<sequence length="176" mass="19120">MIRCDSKSLFRNLLMAAQIGAPAAAIRAHEELFAYWVSLRRGAGLPARADIHPAGFKRLLPTISLTEVIPGEPVDYRIRLAGTGLYSVYGREITGRRLAEVYNSAAADYWRSELGRLVADGKPAVGIHNLAWRGASHLSVVWLRLPLASNGRDVDMILGYDAVVGLGQIQSGIRAA</sequence>
<evidence type="ECO:0000313" key="2">
    <source>
        <dbReference type="Proteomes" id="UP000001868"/>
    </source>
</evidence>
<dbReference type="AlphaFoldDB" id="B4RHT3"/>
<keyword evidence="2" id="KW-1185">Reference proteome</keyword>
<dbReference type="Pfam" id="PF07310">
    <property type="entry name" value="PAS_5"/>
    <property type="match status" value="1"/>
</dbReference>
<gene>
    <name evidence="1" type="ordered locus">PHZ_c2715</name>
</gene>
<dbReference type="eggNOG" id="COG5388">
    <property type="taxonomic scope" value="Bacteria"/>
</dbReference>
<dbReference type="KEGG" id="pzu:PHZ_c2715"/>